<feature type="compositionally biased region" description="Basic and acidic residues" evidence="1">
    <location>
        <begin position="1"/>
        <end position="20"/>
    </location>
</feature>
<keyword evidence="3" id="KW-1185">Reference proteome</keyword>
<accession>A0A8H6SUA8</accession>
<comment type="caution">
    <text evidence="2">The sequence shown here is derived from an EMBL/GenBank/DDBJ whole genome shotgun (WGS) entry which is preliminary data.</text>
</comment>
<dbReference type="OrthoDB" id="3053915at2759"/>
<reference evidence="2" key="1">
    <citation type="submission" date="2020-05" db="EMBL/GenBank/DDBJ databases">
        <title>Mycena genomes resolve the evolution of fungal bioluminescence.</title>
        <authorList>
            <person name="Tsai I.J."/>
        </authorList>
    </citation>
    <scope>NUCLEOTIDE SEQUENCE</scope>
    <source>
        <strain evidence="2">110903Hualien_Pintung</strain>
    </source>
</reference>
<organism evidence="2 3">
    <name type="scientific">Mycena chlorophos</name>
    <name type="common">Agaric fungus</name>
    <name type="synonym">Agaricus chlorophos</name>
    <dbReference type="NCBI Taxonomy" id="658473"/>
    <lineage>
        <taxon>Eukaryota</taxon>
        <taxon>Fungi</taxon>
        <taxon>Dikarya</taxon>
        <taxon>Basidiomycota</taxon>
        <taxon>Agaricomycotina</taxon>
        <taxon>Agaricomycetes</taxon>
        <taxon>Agaricomycetidae</taxon>
        <taxon>Agaricales</taxon>
        <taxon>Marasmiineae</taxon>
        <taxon>Mycenaceae</taxon>
        <taxon>Mycena</taxon>
    </lineage>
</organism>
<evidence type="ECO:0000313" key="3">
    <source>
        <dbReference type="Proteomes" id="UP000613580"/>
    </source>
</evidence>
<dbReference type="EMBL" id="JACAZE010000010">
    <property type="protein sequence ID" value="KAF7305378.1"/>
    <property type="molecule type" value="Genomic_DNA"/>
</dbReference>
<gene>
    <name evidence="2" type="ORF">HMN09_00790000</name>
</gene>
<dbReference type="AlphaFoldDB" id="A0A8H6SUA8"/>
<evidence type="ECO:0000256" key="1">
    <source>
        <dbReference type="SAM" id="MobiDB-lite"/>
    </source>
</evidence>
<evidence type="ECO:0000313" key="2">
    <source>
        <dbReference type="EMBL" id="KAF7305378.1"/>
    </source>
</evidence>
<name>A0A8H6SUA8_MYCCL</name>
<feature type="region of interest" description="Disordered" evidence="1">
    <location>
        <begin position="1"/>
        <end position="22"/>
    </location>
</feature>
<proteinExistence type="predicted"/>
<dbReference type="Proteomes" id="UP000613580">
    <property type="component" value="Unassembled WGS sequence"/>
</dbReference>
<sequence>MDDQARREVPPADPSGERSRRGLLTGTSLLGIHVHRLPPSHLPPTAWSSSAQSGLSGMRLLLPRKRSNSSRRRSLTSGTTSNANVEFCVTNTANCGTSCRQSHQVADLRMTPTGTAISSRSTRRRSVRRQTPTLISLLPHVLAWPLTPPCPGQLSPSLIPHRQTRLNPRRAVSPVDVDMPSVEDTACESPAPWPTGWFYCDIAAGFVAMDAVELKGLSVGARFERVFGRRHVPQTYGDNRRKWNNAPEALRQEFGKAGRTAGGLWSAFSRRIAAAKKNPIK</sequence>
<protein>
    <submittedName>
        <fullName evidence="2">Uncharacterized protein</fullName>
    </submittedName>
</protein>